<gene>
    <name evidence="3" type="ORF">PBY51_001363</name>
</gene>
<evidence type="ECO:0000313" key="3">
    <source>
        <dbReference type="EMBL" id="KAK5850485.1"/>
    </source>
</evidence>
<proteinExistence type="predicted"/>
<comment type="caution">
    <text evidence="3">The sequence shown here is derived from an EMBL/GenBank/DDBJ whole genome shotgun (WGS) entry which is preliminary data.</text>
</comment>
<name>A0AAN7WXQ5_ELEMC</name>
<dbReference type="EMBL" id="JAUZQC010000022">
    <property type="protein sequence ID" value="KAK5850485.1"/>
    <property type="molecule type" value="Genomic_DNA"/>
</dbReference>
<evidence type="ECO:0000256" key="1">
    <source>
        <dbReference type="SAM" id="MobiDB-lite"/>
    </source>
</evidence>
<reference evidence="3 4" key="1">
    <citation type="journal article" date="2023" name="Genes (Basel)">
        <title>Chromosome-Level Genome Assembly and Circadian Gene Repertoire of the Patagonia Blennie Eleginops maclovinus-The Closest Ancestral Proxy of Antarctic Cryonotothenioids.</title>
        <authorList>
            <person name="Cheng C.C."/>
            <person name="Rivera-Colon A.G."/>
            <person name="Minhas B.F."/>
            <person name="Wilson L."/>
            <person name="Rayamajhi N."/>
            <person name="Vargas-Chacoff L."/>
            <person name="Catchen J.M."/>
        </authorList>
    </citation>
    <scope>NUCLEOTIDE SEQUENCE [LARGE SCALE GENOMIC DNA]</scope>
    <source>
        <strain evidence="3">JMC-PN-2008</strain>
    </source>
</reference>
<reference evidence="3 4" key="2">
    <citation type="journal article" date="2023" name="Mol. Biol. Evol.">
        <title>Genomics of Secondarily Temperate Adaptation in the Only Non-Antarctic Icefish.</title>
        <authorList>
            <person name="Rivera-Colon A.G."/>
            <person name="Rayamajhi N."/>
            <person name="Minhas B.F."/>
            <person name="Madrigal G."/>
            <person name="Bilyk K.T."/>
            <person name="Yoon V."/>
            <person name="Hune M."/>
            <person name="Gregory S."/>
            <person name="Cheng C.H.C."/>
            <person name="Catchen J.M."/>
        </authorList>
    </citation>
    <scope>NUCLEOTIDE SEQUENCE [LARGE SCALE GENOMIC DNA]</scope>
    <source>
        <strain evidence="3">JMC-PN-2008</strain>
    </source>
</reference>
<feature type="transmembrane region" description="Helical" evidence="2">
    <location>
        <begin position="38"/>
        <end position="59"/>
    </location>
</feature>
<evidence type="ECO:0000256" key="2">
    <source>
        <dbReference type="SAM" id="Phobius"/>
    </source>
</evidence>
<keyword evidence="2" id="KW-0472">Membrane</keyword>
<feature type="region of interest" description="Disordered" evidence="1">
    <location>
        <begin position="74"/>
        <end position="95"/>
    </location>
</feature>
<keyword evidence="4" id="KW-1185">Reference proteome</keyword>
<dbReference type="AlphaFoldDB" id="A0AAN7WXQ5"/>
<keyword evidence="2" id="KW-1133">Transmembrane helix</keyword>
<evidence type="ECO:0000313" key="4">
    <source>
        <dbReference type="Proteomes" id="UP001346869"/>
    </source>
</evidence>
<organism evidence="3 4">
    <name type="scientific">Eleginops maclovinus</name>
    <name type="common">Patagonian blennie</name>
    <name type="synonym">Eleginus maclovinus</name>
    <dbReference type="NCBI Taxonomy" id="56733"/>
    <lineage>
        <taxon>Eukaryota</taxon>
        <taxon>Metazoa</taxon>
        <taxon>Chordata</taxon>
        <taxon>Craniata</taxon>
        <taxon>Vertebrata</taxon>
        <taxon>Euteleostomi</taxon>
        <taxon>Actinopterygii</taxon>
        <taxon>Neopterygii</taxon>
        <taxon>Teleostei</taxon>
        <taxon>Neoteleostei</taxon>
        <taxon>Acanthomorphata</taxon>
        <taxon>Eupercaria</taxon>
        <taxon>Perciformes</taxon>
        <taxon>Notothenioidei</taxon>
        <taxon>Eleginopidae</taxon>
        <taxon>Eleginops</taxon>
    </lineage>
</organism>
<keyword evidence="2" id="KW-0812">Transmembrane</keyword>
<accession>A0AAN7WXQ5</accession>
<protein>
    <submittedName>
        <fullName evidence="3">Uncharacterized protein</fullName>
    </submittedName>
</protein>
<dbReference type="Proteomes" id="UP001346869">
    <property type="component" value="Unassembled WGS sequence"/>
</dbReference>
<sequence>MSGCLSAVIRAVLITEYLLLTAVRGDGADPEVEVDIKYVFIGAGAGVFIVAGCIILLVCREKLCDGNTVAQVHSERSRGTGTSRADSLAMKEAAE</sequence>